<dbReference type="Gene3D" id="3.30.390.10">
    <property type="entry name" value="Enolase-like, N-terminal domain"/>
    <property type="match status" value="1"/>
</dbReference>
<organism evidence="13 14">
    <name type="scientific">Marinomonas arenicola</name>
    <dbReference type="NCBI Taxonomy" id="569601"/>
    <lineage>
        <taxon>Bacteria</taxon>
        <taxon>Pseudomonadati</taxon>
        <taxon>Pseudomonadota</taxon>
        <taxon>Gammaproteobacteria</taxon>
        <taxon>Oceanospirillales</taxon>
        <taxon>Oceanospirillaceae</taxon>
        <taxon>Marinomonas</taxon>
    </lineage>
</organism>
<evidence type="ECO:0000256" key="6">
    <source>
        <dbReference type="ARBA" id="ARBA00022842"/>
    </source>
</evidence>
<comment type="function">
    <text evidence="9 10">Catalyzes the reversible conversion of 2-phosphoglycerate (2-PG) into phosphoenolpyruvate (PEP). It is essential for the degradation of carbohydrates via glycolysis.</text>
</comment>
<comment type="pathway">
    <text evidence="1 10">Carbohydrate degradation; glycolysis; pyruvate from D-glyceraldehyde 3-phosphate: step 4/5.</text>
</comment>
<dbReference type="Pfam" id="PF03952">
    <property type="entry name" value="Enolase_N"/>
    <property type="match status" value="1"/>
</dbReference>
<evidence type="ECO:0000256" key="10">
    <source>
        <dbReference type="HAMAP-Rule" id="MF_00318"/>
    </source>
</evidence>
<keyword evidence="7 10" id="KW-0324">Glycolysis</keyword>
<feature type="domain" description="Enolase C-terminal TIM barrel" evidence="11">
    <location>
        <begin position="143"/>
        <end position="431"/>
    </location>
</feature>
<keyword evidence="10" id="KW-0963">Cytoplasm</keyword>
<dbReference type="NCBIfam" id="TIGR01060">
    <property type="entry name" value="eno"/>
    <property type="match status" value="1"/>
</dbReference>
<dbReference type="PROSITE" id="PS00164">
    <property type="entry name" value="ENOLASE"/>
    <property type="match status" value="1"/>
</dbReference>
<evidence type="ECO:0000256" key="5">
    <source>
        <dbReference type="ARBA" id="ARBA00022525"/>
    </source>
</evidence>
<accession>A0ABU9G286</accession>
<dbReference type="SFLD" id="SFLDF00002">
    <property type="entry name" value="enolase"/>
    <property type="match status" value="1"/>
</dbReference>
<evidence type="ECO:0000313" key="14">
    <source>
        <dbReference type="Proteomes" id="UP001379949"/>
    </source>
</evidence>
<comment type="cofactor">
    <cofactor evidence="10">
        <name>Mg(2+)</name>
        <dbReference type="ChEBI" id="CHEBI:18420"/>
    </cofactor>
    <text evidence="10">Binds a second Mg(2+) ion via substrate during catalysis.</text>
</comment>
<feature type="binding site" evidence="10">
    <location>
        <position position="291"/>
    </location>
    <ligand>
        <name>Mg(2+)</name>
        <dbReference type="ChEBI" id="CHEBI:18420"/>
    </ligand>
</feature>
<dbReference type="InterPro" id="IPR020811">
    <property type="entry name" value="Enolase_N"/>
</dbReference>
<dbReference type="EC" id="4.2.1.11" evidence="3 10"/>
<feature type="binding site" evidence="10">
    <location>
        <position position="167"/>
    </location>
    <ligand>
        <name>(2R)-2-phosphoglycerate</name>
        <dbReference type="ChEBI" id="CHEBI:58289"/>
    </ligand>
</feature>
<dbReference type="CDD" id="cd03313">
    <property type="entry name" value="enolase"/>
    <property type="match status" value="1"/>
</dbReference>
<dbReference type="InterPro" id="IPR029017">
    <property type="entry name" value="Enolase-like_N"/>
</dbReference>
<feature type="binding site" evidence="10">
    <location>
        <position position="343"/>
    </location>
    <ligand>
        <name>(2R)-2-phosphoglycerate</name>
        <dbReference type="ChEBI" id="CHEBI:58289"/>
    </ligand>
</feature>
<dbReference type="SFLD" id="SFLDS00001">
    <property type="entry name" value="Enolase"/>
    <property type="match status" value="1"/>
</dbReference>
<keyword evidence="5 10" id="KW-0964">Secreted</keyword>
<dbReference type="SUPFAM" id="SSF54826">
    <property type="entry name" value="Enolase N-terminal domain-like"/>
    <property type="match status" value="1"/>
</dbReference>
<feature type="domain" description="Enolase N-terminal" evidence="12">
    <location>
        <begin position="4"/>
        <end position="134"/>
    </location>
</feature>
<dbReference type="PANTHER" id="PTHR11902:SF1">
    <property type="entry name" value="ENOLASE"/>
    <property type="match status" value="1"/>
</dbReference>
<dbReference type="Proteomes" id="UP001379949">
    <property type="component" value="Unassembled WGS sequence"/>
</dbReference>
<dbReference type="GO" id="GO:0004634">
    <property type="term" value="F:phosphopyruvate hydratase activity"/>
    <property type="evidence" value="ECO:0007669"/>
    <property type="project" value="UniProtKB-EC"/>
</dbReference>
<keyword evidence="6 10" id="KW-0460">Magnesium</keyword>
<keyword evidence="10" id="KW-0479">Metal-binding</keyword>
<dbReference type="SUPFAM" id="SSF51604">
    <property type="entry name" value="Enolase C-terminal domain-like"/>
    <property type="match status" value="1"/>
</dbReference>
<dbReference type="RefSeq" id="WP_341566066.1">
    <property type="nucleotide sequence ID" value="NZ_JBAKAR010000001.1"/>
</dbReference>
<comment type="similarity">
    <text evidence="2 10">Belongs to the enolase family.</text>
</comment>
<evidence type="ECO:0000256" key="8">
    <source>
        <dbReference type="ARBA" id="ARBA00023239"/>
    </source>
</evidence>
<dbReference type="Pfam" id="PF00113">
    <property type="entry name" value="Enolase_C"/>
    <property type="match status" value="1"/>
</dbReference>
<evidence type="ECO:0000256" key="9">
    <source>
        <dbReference type="ARBA" id="ARBA00045763"/>
    </source>
</evidence>
<keyword evidence="8 10" id="KW-0456">Lyase</keyword>
<feature type="binding site" evidence="10">
    <location>
        <position position="318"/>
    </location>
    <ligand>
        <name>Mg(2+)</name>
        <dbReference type="ChEBI" id="CHEBI:18420"/>
    </ligand>
</feature>
<evidence type="ECO:0000256" key="2">
    <source>
        <dbReference type="ARBA" id="ARBA00009604"/>
    </source>
</evidence>
<dbReference type="HAMAP" id="MF_00318">
    <property type="entry name" value="Enolase"/>
    <property type="match status" value="1"/>
</dbReference>
<dbReference type="SMART" id="SM01192">
    <property type="entry name" value="Enolase_C"/>
    <property type="match status" value="1"/>
</dbReference>
<evidence type="ECO:0000256" key="4">
    <source>
        <dbReference type="ARBA" id="ARBA00017068"/>
    </source>
</evidence>
<reference evidence="13 14" key="1">
    <citation type="submission" date="2024-02" db="EMBL/GenBank/DDBJ databases">
        <title>Bacteria isolated from the canopy kelp, Nereocystis luetkeana.</title>
        <authorList>
            <person name="Pfister C.A."/>
            <person name="Younker I.T."/>
            <person name="Light S.H."/>
        </authorList>
    </citation>
    <scope>NUCLEOTIDE SEQUENCE [LARGE SCALE GENOMIC DNA]</scope>
    <source>
        <strain evidence="13 14">TI.4.07</strain>
    </source>
</reference>
<feature type="binding site" evidence="10">
    <location>
        <position position="372"/>
    </location>
    <ligand>
        <name>(2R)-2-phosphoglycerate</name>
        <dbReference type="ChEBI" id="CHEBI:58289"/>
    </ligand>
</feature>
<name>A0ABU9G286_9GAMM</name>
<dbReference type="InterPro" id="IPR020810">
    <property type="entry name" value="Enolase_C"/>
</dbReference>
<comment type="catalytic activity">
    <reaction evidence="10">
        <text>(2R)-2-phosphoglycerate = phosphoenolpyruvate + H2O</text>
        <dbReference type="Rhea" id="RHEA:10164"/>
        <dbReference type="ChEBI" id="CHEBI:15377"/>
        <dbReference type="ChEBI" id="CHEBI:58289"/>
        <dbReference type="ChEBI" id="CHEBI:58702"/>
        <dbReference type="EC" id="4.2.1.11"/>
    </reaction>
</comment>
<evidence type="ECO:0000256" key="7">
    <source>
        <dbReference type="ARBA" id="ARBA00023152"/>
    </source>
</evidence>
<comment type="caution">
    <text evidence="13">The sequence shown here is derived from an EMBL/GenBank/DDBJ whole genome shotgun (WGS) entry which is preliminary data.</text>
</comment>
<sequence length="433" mass="45814">MSQIVDIKAREVLDSRGNPTVEADVVLADGSVGSACAPSGASTGSREALELRDGDKSRYLGKGVLKAVAAVNGPIRDVLIGKDALAQAELDQIMIDLDGTENKSTFGANAILAVSLAAAKAAAISKKVPLYAHIADINGTSGVYSMPVPMMNIINGGEHADNNVDIQEFMIQPVGAPNFREALRYGAEIFHALKKVLSDRGLSTAVGDEGGFAPDLASNAEALAVIKEAVAAAGYELGKDITLAMDCAASEFYDKEANIYDLKGEGKKFTSEEFNVFLEDLTKQYPIVSIEDGLDESDWEGFAHQTKLLGDKIQLVGDDLFVTNTKILKRGIDEGIANSILIKFNQIGSLTETLAAIKMAKDAGFTVVISHRSGETEDATIADLAVGTAAGQIKTGSLCRSDRVAKYNQLLRIEEQLGGKAPYKGLSEIKGQA</sequence>
<feature type="binding site" evidence="10">
    <location>
        <position position="394"/>
    </location>
    <ligand>
        <name>(2R)-2-phosphoglycerate</name>
        <dbReference type="ChEBI" id="CHEBI:58289"/>
    </ligand>
</feature>
<evidence type="ECO:0000256" key="3">
    <source>
        <dbReference type="ARBA" id="ARBA00012058"/>
    </source>
</evidence>
<dbReference type="PANTHER" id="PTHR11902">
    <property type="entry name" value="ENOLASE"/>
    <property type="match status" value="1"/>
</dbReference>
<dbReference type="SMART" id="SM01193">
    <property type="entry name" value="Enolase_N"/>
    <property type="match status" value="1"/>
</dbReference>
<dbReference type="Gene3D" id="3.20.20.120">
    <property type="entry name" value="Enolase-like C-terminal domain"/>
    <property type="match status" value="1"/>
</dbReference>
<evidence type="ECO:0000259" key="11">
    <source>
        <dbReference type="SMART" id="SM01192"/>
    </source>
</evidence>
<comment type="subcellular location">
    <subcellularLocation>
        <location evidence="10">Cytoplasm</location>
    </subcellularLocation>
    <subcellularLocation>
        <location evidence="10">Secreted</location>
    </subcellularLocation>
    <subcellularLocation>
        <location evidence="10">Cell surface</location>
    </subcellularLocation>
    <text evidence="10">Fractions of enolase are present in both the cytoplasm and on the cell surface.</text>
</comment>
<dbReference type="SFLD" id="SFLDG00178">
    <property type="entry name" value="enolase"/>
    <property type="match status" value="1"/>
</dbReference>
<feature type="binding site" evidence="10">
    <location>
        <position position="373"/>
    </location>
    <ligand>
        <name>(2R)-2-phosphoglycerate</name>
        <dbReference type="ChEBI" id="CHEBI:58289"/>
    </ligand>
</feature>
<evidence type="ECO:0000313" key="13">
    <source>
        <dbReference type="EMBL" id="MEL0611729.1"/>
    </source>
</evidence>
<dbReference type="InterPro" id="IPR020809">
    <property type="entry name" value="Enolase_CS"/>
</dbReference>
<feature type="binding site" evidence="10">
    <location>
        <position position="246"/>
    </location>
    <ligand>
        <name>Mg(2+)</name>
        <dbReference type="ChEBI" id="CHEBI:18420"/>
    </ligand>
</feature>
<evidence type="ECO:0000259" key="12">
    <source>
        <dbReference type="SMART" id="SM01193"/>
    </source>
</evidence>
<gene>
    <name evidence="10 13" type="primary">eno</name>
    <name evidence="13" type="ORF">V6242_01125</name>
</gene>
<keyword evidence="14" id="KW-1185">Reference proteome</keyword>
<proteinExistence type="inferred from homology"/>
<dbReference type="InterPro" id="IPR036849">
    <property type="entry name" value="Enolase-like_C_sf"/>
</dbReference>
<evidence type="ECO:0000256" key="1">
    <source>
        <dbReference type="ARBA" id="ARBA00005031"/>
    </source>
</evidence>
<dbReference type="EMBL" id="JBAKAR010000001">
    <property type="protein sequence ID" value="MEL0611729.1"/>
    <property type="molecule type" value="Genomic_DNA"/>
</dbReference>
<feature type="active site" description="Proton donor" evidence="10">
    <location>
        <position position="209"/>
    </location>
</feature>
<dbReference type="PIRSF" id="PIRSF001400">
    <property type="entry name" value="Enolase"/>
    <property type="match status" value="1"/>
</dbReference>
<protein>
    <recommendedName>
        <fullName evidence="4 10">Enolase</fullName>
        <ecNumber evidence="3 10">4.2.1.11</ecNumber>
    </recommendedName>
    <alternativeName>
        <fullName evidence="10">2-phospho-D-glycerate hydro-lyase</fullName>
    </alternativeName>
    <alternativeName>
        <fullName evidence="10">2-phosphoglycerate dehydratase</fullName>
    </alternativeName>
</protein>
<feature type="active site" description="Proton acceptor" evidence="10">
    <location>
        <position position="343"/>
    </location>
</feature>
<dbReference type="InterPro" id="IPR000941">
    <property type="entry name" value="Enolase"/>
</dbReference>
<dbReference type="PRINTS" id="PR00148">
    <property type="entry name" value="ENOLASE"/>
</dbReference>
<comment type="subunit">
    <text evidence="10">Component of the RNA degradosome, a multiprotein complex involved in RNA processing and mRNA degradation.</text>
</comment>